<name>A0A1G2FZ75_9BACT</name>
<dbReference type="PANTHER" id="PTHR21569:SF1">
    <property type="entry name" value="SMALL RIBOSOMAL SUBUNIT PROTEIN US9M"/>
    <property type="match status" value="1"/>
</dbReference>
<dbReference type="FunFam" id="3.30.230.10:FF:000001">
    <property type="entry name" value="30S ribosomal protein S9"/>
    <property type="match status" value="1"/>
</dbReference>
<reference evidence="7 8" key="1">
    <citation type="journal article" date="2016" name="Nat. Commun.">
        <title>Thousands of microbial genomes shed light on interconnected biogeochemical processes in an aquifer system.</title>
        <authorList>
            <person name="Anantharaman K."/>
            <person name="Brown C.T."/>
            <person name="Hug L.A."/>
            <person name="Sharon I."/>
            <person name="Castelle C.J."/>
            <person name="Probst A.J."/>
            <person name="Thomas B.C."/>
            <person name="Singh A."/>
            <person name="Wilkins M.J."/>
            <person name="Karaoz U."/>
            <person name="Brodie E.L."/>
            <person name="Williams K.H."/>
            <person name="Hubbard S.S."/>
            <person name="Banfield J.F."/>
        </authorList>
    </citation>
    <scope>NUCLEOTIDE SEQUENCE [LARGE SCALE GENOMIC DNA]</scope>
</reference>
<dbReference type="GO" id="GO:0022627">
    <property type="term" value="C:cytosolic small ribosomal subunit"/>
    <property type="evidence" value="ECO:0007669"/>
    <property type="project" value="TreeGrafter"/>
</dbReference>
<dbReference type="InterPro" id="IPR020574">
    <property type="entry name" value="Ribosomal_uS9_CS"/>
</dbReference>
<protein>
    <recommendedName>
        <fullName evidence="5">30S ribosomal protein S9</fullName>
    </recommendedName>
</protein>
<feature type="compositionally biased region" description="Basic residues" evidence="6">
    <location>
        <begin position="106"/>
        <end position="125"/>
    </location>
</feature>
<dbReference type="GO" id="GO:0003723">
    <property type="term" value="F:RNA binding"/>
    <property type="evidence" value="ECO:0007669"/>
    <property type="project" value="TreeGrafter"/>
</dbReference>
<comment type="similarity">
    <text evidence="1 4">Belongs to the universal ribosomal protein uS9 family.</text>
</comment>
<dbReference type="AlphaFoldDB" id="A0A1G2FZ75"/>
<organism evidence="7 8">
    <name type="scientific">Candidatus Ryanbacteria bacterium RIFCSPHIGHO2_01_45_13</name>
    <dbReference type="NCBI Taxonomy" id="1802112"/>
    <lineage>
        <taxon>Bacteria</taxon>
        <taxon>Candidatus Ryaniibacteriota</taxon>
    </lineage>
</organism>
<dbReference type="PANTHER" id="PTHR21569">
    <property type="entry name" value="RIBOSOMAL PROTEIN S9"/>
    <property type="match status" value="1"/>
</dbReference>
<evidence type="ECO:0000256" key="1">
    <source>
        <dbReference type="ARBA" id="ARBA00005251"/>
    </source>
</evidence>
<evidence type="ECO:0000313" key="7">
    <source>
        <dbReference type="EMBL" id="OGZ43032.1"/>
    </source>
</evidence>
<accession>A0A1G2FZ75</accession>
<proteinExistence type="inferred from homology"/>
<dbReference type="InterPro" id="IPR020568">
    <property type="entry name" value="Ribosomal_Su5_D2-typ_SF"/>
</dbReference>
<dbReference type="GO" id="GO:0003735">
    <property type="term" value="F:structural constituent of ribosome"/>
    <property type="evidence" value="ECO:0007669"/>
    <property type="project" value="InterPro"/>
</dbReference>
<dbReference type="EMBL" id="MHNI01000012">
    <property type="protein sequence ID" value="OGZ43032.1"/>
    <property type="molecule type" value="Genomic_DNA"/>
</dbReference>
<evidence type="ECO:0000256" key="4">
    <source>
        <dbReference type="RuleBase" id="RU003815"/>
    </source>
</evidence>
<evidence type="ECO:0000256" key="6">
    <source>
        <dbReference type="SAM" id="MobiDB-lite"/>
    </source>
</evidence>
<sequence>MEGIGRRKTAIARVRIYDTPGNITVNKQPYNKYFPVLDMQGVVEDAFRITKLSGKMVATALIKGGGIQAQAEAFRHGLSRALIKHDHSLRDVLKKEGYLKRDPRMKERKKFGLKKARRAPQWSKR</sequence>
<keyword evidence="3 4" id="KW-0687">Ribonucleoprotein</keyword>
<evidence type="ECO:0000256" key="2">
    <source>
        <dbReference type="ARBA" id="ARBA00022980"/>
    </source>
</evidence>
<evidence type="ECO:0000313" key="8">
    <source>
        <dbReference type="Proteomes" id="UP000176700"/>
    </source>
</evidence>
<gene>
    <name evidence="7" type="ORF">A2W41_02340</name>
</gene>
<keyword evidence="2 4" id="KW-0689">Ribosomal protein</keyword>
<feature type="region of interest" description="Disordered" evidence="6">
    <location>
        <begin position="100"/>
        <end position="125"/>
    </location>
</feature>
<dbReference type="NCBIfam" id="NF001099">
    <property type="entry name" value="PRK00132.1"/>
    <property type="match status" value="1"/>
</dbReference>
<dbReference type="InterPro" id="IPR023035">
    <property type="entry name" value="Ribosomal_uS9_bac/plastid"/>
</dbReference>
<dbReference type="SUPFAM" id="SSF54211">
    <property type="entry name" value="Ribosomal protein S5 domain 2-like"/>
    <property type="match status" value="1"/>
</dbReference>
<comment type="caution">
    <text evidence="7">The sequence shown here is derived from an EMBL/GenBank/DDBJ whole genome shotgun (WGS) entry which is preliminary data.</text>
</comment>
<dbReference type="InterPro" id="IPR014721">
    <property type="entry name" value="Ribsml_uS5_D2-typ_fold_subgr"/>
</dbReference>
<evidence type="ECO:0000256" key="3">
    <source>
        <dbReference type="ARBA" id="ARBA00023274"/>
    </source>
</evidence>
<dbReference type="Pfam" id="PF00380">
    <property type="entry name" value="Ribosomal_S9"/>
    <property type="match status" value="1"/>
</dbReference>
<dbReference type="Proteomes" id="UP000176700">
    <property type="component" value="Unassembled WGS sequence"/>
</dbReference>
<dbReference type="InterPro" id="IPR000754">
    <property type="entry name" value="Ribosomal_uS9"/>
</dbReference>
<evidence type="ECO:0000256" key="5">
    <source>
        <dbReference type="RuleBase" id="RU003816"/>
    </source>
</evidence>
<dbReference type="Gene3D" id="3.30.230.10">
    <property type="match status" value="1"/>
</dbReference>
<dbReference type="PROSITE" id="PS00360">
    <property type="entry name" value="RIBOSOMAL_S9"/>
    <property type="match status" value="1"/>
</dbReference>
<dbReference type="GO" id="GO:0006412">
    <property type="term" value="P:translation"/>
    <property type="evidence" value="ECO:0007669"/>
    <property type="project" value="InterPro"/>
</dbReference>